<evidence type="ECO:0000256" key="1">
    <source>
        <dbReference type="SAM" id="MobiDB-lite"/>
    </source>
</evidence>
<dbReference type="OrthoDB" id="426067at2759"/>
<keyword evidence="3" id="KW-1185">Reference proteome</keyword>
<dbReference type="Proteomes" id="UP000186817">
    <property type="component" value="Unassembled WGS sequence"/>
</dbReference>
<gene>
    <name evidence="2" type="ORF">AK812_SmicGene41843</name>
</gene>
<feature type="compositionally biased region" description="Low complexity" evidence="1">
    <location>
        <begin position="1407"/>
        <end position="1422"/>
    </location>
</feature>
<feature type="compositionally biased region" description="Polar residues" evidence="1">
    <location>
        <begin position="877"/>
        <end position="890"/>
    </location>
</feature>
<name>A0A1Q9C511_SYMMI</name>
<feature type="region of interest" description="Disordered" evidence="1">
    <location>
        <begin position="150"/>
        <end position="170"/>
    </location>
</feature>
<evidence type="ECO:0000313" key="2">
    <source>
        <dbReference type="EMBL" id="OLP78023.1"/>
    </source>
</evidence>
<feature type="region of interest" description="Disordered" evidence="1">
    <location>
        <begin position="873"/>
        <end position="996"/>
    </location>
</feature>
<feature type="compositionally biased region" description="Basic and acidic residues" evidence="1">
    <location>
        <begin position="925"/>
        <end position="955"/>
    </location>
</feature>
<dbReference type="EMBL" id="LSRX01001673">
    <property type="protein sequence ID" value="OLP78023.1"/>
    <property type="molecule type" value="Genomic_DNA"/>
</dbReference>
<feature type="compositionally biased region" description="Basic and acidic residues" evidence="1">
    <location>
        <begin position="54"/>
        <end position="65"/>
    </location>
</feature>
<sequence length="1463" mass="163167">MIDENKMELIRVHKKMRQIKYDQKDGRTPVPLEFLDTTRKTIMEFSKVGSPEDIVSKGKPEDSSKGSDPLGSAPKKAAPAPAPEEVSRASPQYNRDKYNSAMVLVEIHRAVLRVNQSKEALDRIGDQILEDAGRDVDMQADHWSMIVPHDDMPVDDEETPPPQGQQPEPDEAVHLDRDLAMDLRQTNRFKSTDAVACTGNTDCSSACVSHLRVRREYTRKMCLRQSREPFILWEPPVPAVENDSDSDATVDYREDSLFALAIGDEDVLIRLPKDMVKAGTVAPGMQQKYSKEIRAAKLEEFKSYLDNDAIRLTDRRKLGRDVNFSPDKFAWDQRTDSPTVTRYVFRLVAQCKKDKSYLSEGSFSLEKEPEPERSYMSCPDVAQCFNTDTKKMADYAWRAVTDQKLVGFLSSVACKKRGPEPIYKVKDYPYRVSMILRRGRKTVGVMSLHVDDLIISGTPQFLTWFLKKIKEHFAVGHGDKNDLTFMGQRVRCLWKDISGLDAEIHILTDPRDSSEEALHLEWYLLQLCREYLESISWQQRRALRPIGGPTRTAILRLVFSRHEILDDIEEISNMRSRQNGWAAKLGWQRHHLAIHFVYAGGSESPGPGTVIRYGSNIFYAMFDVGAFFNLTRETEIKKAAERSTAEEDTARLTPFTDEWTLPVSNKRKSSRRKMDAPYGDALVKTTPFNSLPTDVRKLPGAEYKWGNMLVELNGKAKAYSNGCKSPFDKGEPKKDDPDYAAKLAVYKAFCFERDVYNEIKNVRTDFFTQVSAISQAYGPDFFAYVPKHASDPNIRRKYKINTPEGYTLFDSSLREPFNAPYVLAALDRQPKDMNTIKFASVFGGKLTWPYEDFAVEEFIDKLLGPTIEEVDEPMNAAGSSTDAPSHSPSGKTAGAAKQEPTSAPMETDAAEGGSASGDVSGVKVEQSERSSFEEVSGTKDVHMQDAGDTGKHDADEATGSSPPGEEPMPDINSSSSADASDEEKLHDQGIWGKQKNIVEPGAYEAEARATAEAEANNEQAFENIAGAKEKASLIDTDEYKDFVRTRHLIERLSPLTKLADQQHGYALAGLYHDVIRFDEIGSFKVQHMGFRIRVNHHNHMKYNLSEEDLIDLSGDYRSTLDDRAMARASRAREEELMNAMLHYFLAAGVDEEELGDLSLETMPNPMGPAEDGPVPVYASKTKYSVLVLNLGSFARSRKKTAPSTYSDIIYYDDSGESVGLLIKSIAHAKAHLSLLCEAGEINAQELDFLHWETVRNPNGENFWSDATNKATHMNVDIAFRKYPAGVDGYQRRTRLASPTDRLEYFSGSASDGRHRSGVGPFDSDQWATLPSDQQEFKLSISDWLLNSTSANYLLNDRDYDAHTTLLLSVNVTHYSPGRARAMNRNPDTLQEKADRRKQRQKENKARGSSGAAPTEPSSSPGEAGSGAGSGATASGSQRPAEPALGGKAASGKGGKSSKGKGKH</sequence>
<accession>A0A1Q9C511</accession>
<comment type="caution">
    <text evidence="2">The sequence shown here is derived from an EMBL/GenBank/DDBJ whole genome shotgun (WGS) entry which is preliminary data.</text>
</comment>
<evidence type="ECO:0008006" key="4">
    <source>
        <dbReference type="Google" id="ProtNLM"/>
    </source>
</evidence>
<evidence type="ECO:0000313" key="3">
    <source>
        <dbReference type="Proteomes" id="UP000186817"/>
    </source>
</evidence>
<protein>
    <recommendedName>
        <fullName evidence="4">Copia protein</fullName>
    </recommendedName>
</protein>
<feature type="region of interest" description="Disordered" evidence="1">
    <location>
        <begin position="1377"/>
        <end position="1463"/>
    </location>
</feature>
<feature type="compositionally biased region" description="Basic and acidic residues" evidence="1">
    <location>
        <begin position="1389"/>
        <end position="1405"/>
    </location>
</feature>
<proteinExistence type="predicted"/>
<feature type="region of interest" description="Disordered" evidence="1">
    <location>
        <begin position="46"/>
        <end position="94"/>
    </location>
</feature>
<reference evidence="2 3" key="1">
    <citation type="submission" date="2016-02" db="EMBL/GenBank/DDBJ databases">
        <title>Genome analysis of coral dinoflagellate symbionts highlights evolutionary adaptations to a symbiotic lifestyle.</title>
        <authorList>
            <person name="Aranda M."/>
            <person name="Li Y."/>
            <person name="Liew Y.J."/>
            <person name="Baumgarten S."/>
            <person name="Simakov O."/>
            <person name="Wilson M."/>
            <person name="Piel J."/>
            <person name="Ashoor H."/>
            <person name="Bougouffa S."/>
            <person name="Bajic V.B."/>
            <person name="Ryu T."/>
            <person name="Ravasi T."/>
            <person name="Bayer T."/>
            <person name="Micklem G."/>
            <person name="Kim H."/>
            <person name="Bhak J."/>
            <person name="Lajeunesse T.C."/>
            <person name="Voolstra C.R."/>
        </authorList>
    </citation>
    <scope>NUCLEOTIDE SEQUENCE [LARGE SCALE GENOMIC DNA]</scope>
    <source>
        <strain evidence="2 3">CCMP2467</strain>
    </source>
</reference>
<organism evidence="2 3">
    <name type="scientific">Symbiodinium microadriaticum</name>
    <name type="common">Dinoflagellate</name>
    <name type="synonym">Zooxanthella microadriatica</name>
    <dbReference type="NCBI Taxonomy" id="2951"/>
    <lineage>
        <taxon>Eukaryota</taxon>
        <taxon>Sar</taxon>
        <taxon>Alveolata</taxon>
        <taxon>Dinophyceae</taxon>
        <taxon>Suessiales</taxon>
        <taxon>Symbiodiniaceae</taxon>
        <taxon>Symbiodinium</taxon>
    </lineage>
</organism>